<keyword evidence="1" id="KW-0812">Transmembrane</keyword>
<proteinExistence type="predicted"/>
<dbReference type="Proteomes" id="UP000286848">
    <property type="component" value="Unassembled WGS sequence"/>
</dbReference>
<gene>
    <name evidence="2" type="ORF">LFYK43_22690</name>
</gene>
<feature type="transmembrane region" description="Helical" evidence="1">
    <location>
        <begin position="38"/>
        <end position="57"/>
    </location>
</feature>
<sequence length="126" mass="14658">MDNKFKYQPERATSVICWSFTGMIFLVGALLWLEITVLQPWTISAFILFLLVVWIQVKFRYLQIDAEKLRINKVIATNNVLIKYHDITALAVNKHSLVVRTADEEYELLMSSNHAKQAAQAIRKYK</sequence>
<keyword evidence="1" id="KW-1133">Transmembrane helix</keyword>
<accession>A0A401IW83</accession>
<dbReference type="EMBL" id="BFFP01000057">
    <property type="protein sequence ID" value="GBG95810.1"/>
    <property type="molecule type" value="Genomic_DNA"/>
</dbReference>
<dbReference type="InterPro" id="IPR020215">
    <property type="entry name" value="EbsA-like"/>
</dbReference>
<protein>
    <submittedName>
        <fullName evidence="2">Putative membrane spanning protein</fullName>
    </submittedName>
</protein>
<evidence type="ECO:0000313" key="3">
    <source>
        <dbReference type="Proteomes" id="UP000286848"/>
    </source>
</evidence>
<dbReference type="Pfam" id="PF17255">
    <property type="entry name" value="EbsA"/>
    <property type="match status" value="1"/>
</dbReference>
<keyword evidence="3" id="KW-1185">Reference proteome</keyword>
<dbReference type="OrthoDB" id="2299313at2"/>
<organism evidence="2 3">
    <name type="scientific">Ligilactobacillus salitolerans</name>
    <dbReference type="NCBI Taxonomy" id="1808352"/>
    <lineage>
        <taxon>Bacteria</taxon>
        <taxon>Bacillati</taxon>
        <taxon>Bacillota</taxon>
        <taxon>Bacilli</taxon>
        <taxon>Lactobacillales</taxon>
        <taxon>Lactobacillaceae</taxon>
        <taxon>Ligilactobacillus</taxon>
    </lineage>
</organism>
<evidence type="ECO:0000256" key="1">
    <source>
        <dbReference type="SAM" id="Phobius"/>
    </source>
</evidence>
<dbReference type="RefSeq" id="WP_124978427.1">
    <property type="nucleotide sequence ID" value="NZ_BFFP01000057.1"/>
</dbReference>
<evidence type="ECO:0000313" key="2">
    <source>
        <dbReference type="EMBL" id="GBG95810.1"/>
    </source>
</evidence>
<dbReference type="AlphaFoldDB" id="A0A401IW83"/>
<reference evidence="2 3" key="1">
    <citation type="journal article" date="2019" name="Int. J. Syst. Evol. Microbiol.">
        <title>Lactobacillus salitolerans sp. nov., a novel lactic acid bacterium isolated from spent mushroom substrates.</title>
        <authorList>
            <person name="Tohno M."/>
            <person name="Tanizawa Y."/>
            <person name="Kojima Y."/>
            <person name="Sakamoto M."/>
            <person name="Nakamura Y."/>
            <person name="Ohkuma M."/>
            <person name="Kobayashi H."/>
        </authorList>
    </citation>
    <scope>NUCLEOTIDE SEQUENCE [LARGE SCALE GENOMIC DNA]</scope>
    <source>
        <strain evidence="2 3">YK43</strain>
    </source>
</reference>
<name>A0A401IW83_9LACO</name>
<comment type="caution">
    <text evidence="2">The sequence shown here is derived from an EMBL/GenBank/DDBJ whole genome shotgun (WGS) entry which is preliminary data.</text>
</comment>
<keyword evidence="1" id="KW-0472">Membrane</keyword>
<feature type="transmembrane region" description="Helical" evidence="1">
    <location>
        <begin position="12"/>
        <end position="32"/>
    </location>
</feature>